<feature type="compositionally biased region" description="Pro residues" evidence="5">
    <location>
        <begin position="634"/>
        <end position="681"/>
    </location>
</feature>
<feature type="active site" evidence="3">
    <location>
        <position position="373"/>
    </location>
</feature>
<evidence type="ECO:0000256" key="6">
    <source>
        <dbReference type="SAM" id="Phobius"/>
    </source>
</evidence>
<protein>
    <recommendedName>
        <fullName evidence="7">Peptidase A1 domain-containing protein</fullName>
    </recommendedName>
</protein>
<dbReference type="PRINTS" id="PR00792">
    <property type="entry name" value="PEPSIN"/>
</dbReference>
<evidence type="ECO:0000313" key="8">
    <source>
        <dbReference type="EMBL" id="TPX40149.1"/>
    </source>
</evidence>
<dbReference type="GO" id="GO:0006508">
    <property type="term" value="P:proteolysis"/>
    <property type="evidence" value="ECO:0007669"/>
    <property type="project" value="UniProtKB-KW"/>
</dbReference>
<dbReference type="Gene3D" id="2.40.70.10">
    <property type="entry name" value="Acid Proteases"/>
    <property type="match status" value="2"/>
</dbReference>
<keyword evidence="2 4" id="KW-0064">Aspartyl protease</keyword>
<dbReference type="VEuPathDB" id="FungiDB:SeMB42_g06128"/>
<dbReference type="PROSITE" id="PS00141">
    <property type="entry name" value="ASP_PROTEASE"/>
    <property type="match status" value="1"/>
</dbReference>
<dbReference type="AlphaFoldDB" id="A0A507CKM8"/>
<dbReference type="InterPro" id="IPR034164">
    <property type="entry name" value="Pepsin-like_dom"/>
</dbReference>
<organism evidence="8 9">
    <name type="scientific">Synchytrium endobioticum</name>
    <dbReference type="NCBI Taxonomy" id="286115"/>
    <lineage>
        <taxon>Eukaryota</taxon>
        <taxon>Fungi</taxon>
        <taxon>Fungi incertae sedis</taxon>
        <taxon>Chytridiomycota</taxon>
        <taxon>Chytridiomycota incertae sedis</taxon>
        <taxon>Chytridiomycetes</taxon>
        <taxon>Synchytriales</taxon>
        <taxon>Synchytriaceae</taxon>
        <taxon>Synchytrium</taxon>
    </lineage>
</organism>
<keyword evidence="6" id="KW-0472">Membrane</keyword>
<dbReference type="InterPro" id="IPR033121">
    <property type="entry name" value="PEPTIDASE_A1"/>
</dbReference>
<evidence type="ECO:0000256" key="5">
    <source>
        <dbReference type="SAM" id="MobiDB-lite"/>
    </source>
</evidence>
<feature type="region of interest" description="Disordered" evidence="5">
    <location>
        <begin position="632"/>
        <end position="799"/>
    </location>
</feature>
<dbReference type="InterPro" id="IPR001461">
    <property type="entry name" value="Aspartic_peptidase_A1"/>
</dbReference>
<dbReference type="InterPro" id="IPR021109">
    <property type="entry name" value="Peptidase_aspartic_dom_sf"/>
</dbReference>
<dbReference type="SUPFAM" id="SSF50630">
    <property type="entry name" value="Acid proteases"/>
    <property type="match status" value="1"/>
</dbReference>
<dbReference type="PANTHER" id="PTHR47966:SF51">
    <property type="entry name" value="BETA-SITE APP-CLEAVING ENZYME, ISOFORM A-RELATED"/>
    <property type="match status" value="1"/>
</dbReference>
<dbReference type="EMBL" id="QEAN01000325">
    <property type="protein sequence ID" value="TPX40149.1"/>
    <property type="molecule type" value="Genomic_DNA"/>
</dbReference>
<comment type="similarity">
    <text evidence="1 4">Belongs to the peptidase A1 family.</text>
</comment>
<proteinExistence type="inferred from homology"/>
<feature type="compositionally biased region" description="Pro residues" evidence="5">
    <location>
        <begin position="734"/>
        <end position="749"/>
    </location>
</feature>
<feature type="active site" evidence="3">
    <location>
        <position position="157"/>
    </location>
</feature>
<feature type="compositionally biased region" description="Pro residues" evidence="5">
    <location>
        <begin position="694"/>
        <end position="724"/>
    </location>
</feature>
<comment type="caution">
    <text evidence="8">The sequence shown here is derived from an EMBL/GenBank/DDBJ whole genome shotgun (WGS) entry which is preliminary data.</text>
</comment>
<dbReference type="CDD" id="cd05471">
    <property type="entry name" value="pepsin_like"/>
    <property type="match status" value="1"/>
</dbReference>
<feature type="region of interest" description="Disordered" evidence="5">
    <location>
        <begin position="584"/>
        <end position="603"/>
    </location>
</feature>
<name>A0A507CKM8_9FUNG</name>
<sequence>MGEYARLWPLALTEDADTVQTRRPSIHPFHPFHRRLRLLIRFWSWALAWEPESEPRSARRKEGLPTGCKEESLAATQIQHSSESEAPKLDTLSSLGAVSAKLYTFQFKVNDRREPPASSKFISRVVGVSNLSEISDTVVALAYIGSPPQGPYTILLDTGSDLFWVRGSNCSSTTTCAPGSSSFDHNKSSTYQAAAAPYHVSSQYAYGDGTTITFTGGFDTVSISGMTVPNQYFGEAQTYYSPVAFTDGLIGLPPPCSSGSSCSTGNFAGAPSSHRFLTNAVSQGILTESVFAFWYNSSDSGAGTAATFSSFSGSYGEVSMGGMDSAKYTGSVTWLPLLTSLSLSYWVVSWDYIQYGENTTNLLPARATYAVVDTGSTSFGVPATAYNKIMSSLGTVSCSASSINALSDLHFGMGGQRLTLSPSAYIDGTPTGGCSFFGSSVASDTNGIYIAGADFQRKFYTVYDYGNSRVGFAASSSGPAGTFLPSNSTSNSTRGGPSSNPGSSPSAAPSTSPSASVGSGTGGIPGPDNGTSGITVPYYALVAVVLGLVILAGWGYVFYARRRKHQPTYSSGSAPAMVIVRPKHPSASGAGSRPLNHVTASSGSTQPMVIVGPPPGFVTQIAAYSAPPLYQPTEVPPPATPKPRPVVPPPATPPPRMDVPAPATPKPRPVVPPPATPPPRMDVPAQATPEPRPEVPPPATPPPRMDVPAPATPEPRPEVPPSATPQPQMDVPAPATPEPRPEVPPPATPEPQTKVPLPATPNSQMGMPSVLTSIRQNSIGRTSLPPPAKPVAAAGDAAAGPQVTLPLAEAHNKRISF</sequence>
<dbReference type="STRING" id="286115.A0A507CKM8"/>
<dbReference type="PROSITE" id="PS51767">
    <property type="entry name" value="PEPTIDASE_A1"/>
    <property type="match status" value="1"/>
</dbReference>
<dbReference type="GO" id="GO:0004190">
    <property type="term" value="F:aspartic-type endopeptidase activity"/>
    <property type="evidence" value="ECO:0007669"/>
    <property type="project" value="UniProtKB-KW"/>
</dbReference>
<evidence type="ECO:0000256" key="4">
    <source>
        <dbReference type="RuleBase" id="RU000454"/>
    </source>
</evidence>
<evidence type="ECO:0000256" key="3">
    <source>
        <dbReference type="PIRSR" id="PIRSR601461-1"/>
    </source>
</evidence>
<keyword evidence="4" id="KW-0378">Hydrolase</keyword>
<feature type="compositionally biased region" description="Low complexity" evidence="5">
    <location>
        <begin position="790"/>
        <end position="799"/>
    </location>
</feature>
<keyword evidence="6" id="KW-0812">Transmembrane</keyword>
<evidence type="ECO:0000256" key="1">
    <source>
        <dbReference type="ARBA" id="ARBA00007447"/>
    </source>
</evidence>
<feature type="region of interest" description="Disordered" evidence="5">
    <location>
        <begin position="476"/>
        <end position="528"/>
    </location>
</feature>
<reference evidence="8 9" key="1">
    <citation type="journal article" date="2019" name="Sci. Rep.">
        <title>Comparative genomics of chytrid fungi reveal insights into the obligate biotrophic and pathogenic lifestyle of Synchytrium endobioticum.</title>
        <authorList>
            <person name="van de Vossenberg B.T.L.H."/>
            <person name="Warris S."/>
            <person name="Nguyen H.D.T."/>
            <person name="van Gent-Pelzer M.P.E."/>
            <person name="Joly D.L."/>
            <person name="van de Geest H.C."/>
            <person name="Bonants P.J.M."/>
            <person name="Smith D.S."/>
            <person name="Levesque C.A."/>
            <person name="van der Lee T.A.J."/>
        </authorList>
    </citation>
    <scope>NUCLEOTIDE SEQUENCE [LARGE SCALE GENOMIC DNA]</scope>
    <source>
        <strain evidence="8 9">MB42</strain>
    </source>
</reference>
<evidence type="ECO:0000256" key="2">
    <source>
        <dbReference type="ARBA" id="ARBA00022750"/>
    </source>
</evidence>
<gene>
    <name evidence="8" type="ORF">SeMB42_g06128</name>
</gene>
<dbReference type="InterPro" id="IPR001969">
    <property type="entry name" value="Aspartic_peptidase_AS"/>
</dbReference>
<dbReference type="Pfam" id="PF00026">
    <property type="entry name" value="Asp"/>
    <property type="match status" value="1"/>
</dbReference>
<feature type="compositionally biased region" description="Low complexity" evidence="5">
    <location>
        <begin position="485"/>
        <end position="518"/>
    </location>
</feature>
<evidence type="ECO:0000313" key="9">
    <source>
        <dbReference type="Proteomes" id="UP000317494"/>
    </source>
</evidence>
<feature type="domain" description="Peptidase A1" evidence="7">
    <location>
        <begin position="138"/>
        <end position="473"/>
    </location>
</feature>
<dbReference type="PANTHER" id="PTHR47966">
    <property type="entry name" value="BETA-SITE APP-CLEAVING ENZYME, ISOFORM A-RELATED"/>
    <property type="match status" value="1"/>
</dbReference>
<feature type="compositionally biased region" description="Polar residues" evidence="5">
    <location>
        <begin position="760"/>
        <end position="781"/>
    </location>
</feature>
<keyword evidence="6" id="KW-1133">Transmembrane helix</keyword>
<dbReference type="Proteomes" id="UP000317494">
    <property type="component" value="Unassembled WGS sequence"/>
</dbReference>
<evidence type="ECO:0000259" key="7">
    <source>
        <dbReference type="PROSITE" id="PS51767"/>
    </source>
</evidence>
<keyword evidence="4" id="KW-0645">Protease</keyword>
<feature type="transmembrane region" description="Helical" evidence="6">
    <location>
        <begin position="538"/>
        <end position="559"/>
    </location>
</feature>
<accession>A0A507CKM8</accession>
<keyword evidence="9" id="KW-1185">Reference proteome</keyword>